<dbReference type="InterPro" id="IPR058627">
    <property type="entry name" value="MdtA-like_C"/>
</dbReference>
<gene>
    <name evidence="10" type="ORF">SD70_30320</name>
</gene>
<evidence type="ECO:0000259" key="7">
    <source>
        <dbReference type="Pfam" id="PF25967"/>
    </source>
</evidence>
<dbReference type="Gene3D" id="2.40.50.100">
    <property type="match status" value="2"/>
</dbReference>
<dbReference type="NCBIfam" id="TIGR01730">
    <property type="entry name" value="RND_mfp"/>
    <property type="match status" value="1"/>
</dbReference>
<dbReference type="EMBL" id="JXAK01000092">
    <property type="protein sequence ID" value="KIL37834.1"/>
    <property type="molecule type" value="Genomic_DNA"/>
</dbReference>
<dbReference type="Pfam" id="PF25917">
    <property type="entry name" value="BSH_RND"/>
    <property type="match status" value="1"/>
</dbReference>
<dbReference type="PANTHER" id="PTHR32347">
    <property type="entry name" value="EFFLUX SYSTEM COMPONENT YKNX-RELATED"/>
    <property type="match status" value="1"/>
</dbReference>
<dbReference type="InterPro" id="IPR058636">
    <property type="entry name" value="Beta-barrel_YknX"/>
</dbReference>
<evidence type="ECO:0000256" key="5">
    <source>
        <dbReference type="SAM" id="MobiDB-lite"/>
    </source>
</evidence>
<dbReference type="Gene3D" id="6.20.50.140">
    <property type="match status" value="1"/>
</dbReference>
<sequence>MAMRVGKKWIILIAALLIAGGGTYAVLHQKKSSKSAAAASQAVIKVTKGEISSTISGTAQFQAKDIQNIIAPVDGVIKTMNLTRNKAVKKGDVLVELSVPSYETNLKEAQVTLQQYESDLSDLENQLHSLRIAAPISGKLTLSAGVDVGSQVSKTTKVATISDPSLLTVKLYFPVQEALQLKQGDSVQLGLDGYMLTKTGTVDSVGRDVTADAAGNKLVGVDISVKNDGTMDAGMKVKGTFTIGGKEVNSSGQAALDYVNTATVLANVSGTVQALHFKTGQTVGKGDVLIDVSNDTLPNDIASKQAAIDSQKIKVEDAQAKLNQLTIVAPFDGVFSSDFASTKTNVLASYPVGASIQQSTNLGAVASLDTMQLPIAVDELDLTSVKVGQKATVKVDAIAGKTFEGEVTQVSNVGTTSNGVTTYDVIVSVKNTEQNDLKYGMTATAQIQIQDKKNILTLPIQALQSRNGKYYVSLQKADGTTEEQHEVKIGVRSATMAEIVSGLNEGDQVVIPTRRTTNSNANRNQFPGGVGGNRVVIPGGSGGGGFPGGGGGGFGGRGN</sequence>
<dbReference type="Pfam" id="PF25973">
    <property type="entry name" value="BSH_CzcB"/>
    <property type="match status" value="1"/>
</dbReference>
<feature type="compositionally biased region" description="Gly residues" evidence="5">
    <location>
        <begin position="539"/>
        <end position="559"/>
    </location>
</feature>
<feature type="coiled-coil region" evidence="4">
    <location>
        <begin position="99"/>
        <end position="133"/>
    </location>
</feature>
<dbReference type="Pfam" id="PF25990">
    <property type="entry name" value="Beta-barrel_YknX"/>
    <property type="match status" value="1"/>
</dbReference>
<dbReference type="SUPFAM" id="SSF111369">
    <property type="entry name" value="HlyD-like secretion proteins"/>
    <property type="match status" value="2"/>
</dbReference>
<dbReference type="Proteomes" id="UP000031967">
    <property type="component" value="Unassembled WGS sequence"/>
</dbReference>
<feature type="domain" description="Multidrug resistance protein MdtA-like C-terminal permuted SH3" evidence="7">
    <location>
        <begin position="454"/>
        <end position="511"/>
    </location>
</feature>
<protein>
    <submittedName>
        <fullName evidence="10">MacA protein</fullName>
    </submittedName>
</protein>
<organism evidence="10 11">
    <name type="scientific">Gordoniibacillus kamchatkensis</name>
    <dbReference type="NCBI Taxonomy" id="1590651"/>
    <lineage>
        <taxon>Bacteria</taxon>
        <taxon>Bacillati</taxon>
        <taxon>Bacillota</taxon>
        <taxon>Bacilli</taxon>
        <taxon>Bacillales</taxon>
        <taxon>Paenibacillaceae</taxon>
        <taxon>Gordoniibacillus</taxon>
    </lineage>
</organism>
<dbReference type="InterPro" id="IPR058647">
    <property type="entry name" value="BSH_CzcB-like"/>
</dbReference>
<accession>A0ABR5AA07</accession>
<dbReference type="Gene3D" id="2.40.30.170">
    <property type="match status" value="2"/>
</dbReference>
<reference evidence="10 11" key="1">
    <citation type="submission" date="2014-12" db="EMBL/GenBank/DDBJ databases">
        <title>Draft genome sequence of Paenibacillus kamchatkensis strain B-2647.</title>
        <authorList>
            <person name="Karlyshev A.V."/>
            <person name="Kudryashova E.B."/>
        </authorList>
    </citation>
    <scope>NUCLEOTIDE SEQUENCE [LARGE SCALE GENOMIC DNA]</scope>
    <source>
        <strain evidence="10 11">VKM B-2647</strain>
    </source>
</reference>
<feature type="domain" description="CzcB-like barrel-sandwich hybrid" evidence="8">
    <location>
        <begin position="261"/>
        <end position="334"/>
    </location>
</feature>
<name>A0ABR5AA07_9BACL</name>
<evidence type="ECO:0000313" key="11">
    <source>
        <dbReference type="Proteomes" id="UP000031967"/>
    </source>
</evidence>
<keyword evidence="3 4" id="KW-0175">Coiled coil</keyword>
<evidence type="ECO:0000256" key="4">
    <source>
        <dbReference type="SAM" id="Coils"/>
    </source>
</evidence>
<dbReference type="InterPro" id="IPR050465">
    <property type="entry name" value="UPF0194_transport"/>
</dbReference>
<dbReference type="InterPro" id="IPR006143">
    <property type="entry name" value="RND_pump_MFP"/>
</dbReference>
<feature type="coiled-coil region" evidence="4">
    <location>
        <begin position="301"/>
        <end position="328"/>
    </location>
</feature>
<evidence type="ECO:0000259" key="8">
    <source>
        <dbReference type="Pfam" id="PF25973"/>
    </source>
</evidence>
<evidence type="ECO:0000256" key="3">
    <source>
        <dbReference type="ARBA" id="ARBA00023054"/>
    </source>
</evidence>
<dbReference type="PANTHER" id="PTHR32347:SF14">
    <property type="entry name" value="EFFLUX SYSTEM COMPONENT YKNX-RELATED"/>
    <property type="match status" value="1"/>
</dbReference>
<proteinExistence type="inferred from homology"/>
<dbReference type="Gene3D" id="1.10.287.470">
    <property type="entry name" value="Helix hairpin bin"/>
    <property type="match status" value="1"/>
</dbReference>
<feature type="region of interest" description="Disordered" evidence="5">
    <location>
        <begin position="537"/>
        <end position="559"/>
    </location>
</feature>
<comment type="caution">
    <text evidence="10">The sequence shown here is derived from an EMBL/GenBank/DDBJ whole genome shotgun (WGS) entry which is preliminary data.</text>
</comment>
<evidence type="ECO:0000256" key="2">
    <source>
        <dbReference type="ARBA" id="ARBA00009477"/>
    </source>
</evidence>
<evidence type="ECO:0000259" key="9">
    <source>
        <dbReference type="Pfam" id="PF25990"/>
    </source>
</evidence>
<evidence type="ECO:0000256" key="1">
    <source>
        <dbReference type="ARBA" id="ARBA00004196"/>
    </source>
</evidence>
<feature type="domain" description="YknX-like beta-barrel" evidence="9">
    <location>
        <begin position="376"/>
        <end position="447"/>
    </location>
</feature>
<dbReference type="InterPro" id="IPR058625">
    <property type="entry name" value="MdtA-like_BSH"/>
</dbReference>
<comment type="similarity">
    <text evidence="2">Belongs to the membrane fusion protein (MFP) (TC 8.A.1) family.</text>
</comment>
<dbReference type="Pfam" id="PF25967">
    <property type="entry name" value="RND-MFP_C"/>
    <property type="match status" value="1"/>
</dbReference>
<comment type="subcellular location">
    <subcellularLocation>
        <location evidence="1">Cell envelope</location>
    </subcellularLocation>
</comment>
<evidence type="ECO:0000313" key="10">
    <source>
        <dbReference type="EMBL" id="KIL37834.1"/>
    </source>
</evidence>
<evidence type="ECO:0000259" key="6">
    <source>
        <dbReference type="Pfam" id="PF25917"/>
    </source>
</evidence>
<feature type="domain" description="Multidrug resistance protein MdtA-like barrel-sandwich hybrid" evidence="6">
    <location>
        <begin position="69"/>
        <end position="158"/>
    </location>
</feature>
<keyword evidence="11" id="KW-1185">Reference proteome</keyword>